<sequence>MSLSINELVRGKRIFKQETDRDYKYLTLDADKIRKCIYFDYVIAIKPGDLPYPKKWLRYFSTKPVKGQIVPVEEYKKGDYEYIFMPEFGLRDELKRELEELGYDTDDSNKGESFLSQLDEIPAKLLPTVKNIVELNQKDTTRPITIIDCYMYEEQGEPVYFIVEDDLDVSTISEELTIKFQNMVTHEVYETPTKDKYLYKAKDTTDRYKSESWYLYSDNDANFPYFEELFNLEDLIPYTAFKEIQLK</sequence>
<organism evidence="1 2">
    <name type="scientific">Priestia megaterium</name>
    <name type="common">Bacillus megaterium</name>
    <dbReference type="NCBI Taxonomy" id="1404"/>
    <lineage>
        <taxon>Bacteria</taxon>
        <taxon>Bacillati</taxon>
        <taxon>Bacillota</taxon>
        <taxon>Bacilli</taxon>
        <taxon>Bacillales</taxon>
        <taxon>Bacillaceae</taxon>
        <taxon>Priestia</taxon>
    </lineage>
</organism>
<evidence type="ECO:0000313" key="1">
    <source>
        <dbReference type="EMBL" id="RDZ05860.1"/>
    </source>
</evidence>
<dbReference type="Proteomes" id="UP000256519">
    <property type="component" value="Unassembled WGS sequence"/>
</dbReference>
<dbReference type="EMBL" id="PQWM01000072">
    <property type="protein sequence ID" value="RDZ05860.1"/>
    <property type="molecule type" value="Genomic_DNA"/>
</dbReference>
<dbReference type="RefSeq" id="WP_116078955.1">
    <property type="nucleotide sequence ID" value="NZ_CP187631.1"/>
</dbReference>
<accession>A0A3D8WTV0</accession>
<gene>
    <name evidence="1" type="ORF">C3744_29080</name>
</gene>
<name>A0A3D8WTV0_PRIMG</name>
<comment type="caution">
    <text evidence="1">The sequence shown here is derived from an EMBL/GenBank/DDBJ whole genome shotgun (WGS) entry which is preliminary data.</text>
</comment>
<protein>
    <submittedName>
        <fullName evidence="1">Uncharacterized protein</fullName>
    </submittedName>
</protein>
<evidence type="ECO:0000313" key="2">
    <source>
        <dbReference type="Proteomes" id="UP000256519"/>
    </source>
</evidence>
<dbReference type="AlphaFoldDB" id="A0A3D8WTV0"/>
<proteinExistence type="predicted"/>
<reference evidence="1 2" key="1">
    <citation type="journal article" date="2018" name="Appl. Environ. Microbiol.">
        <title>Antimicrobial susceptibility testing and tentative epidemiological cut-off values of five Bacillus species relevant for use as animal feed additives or for plant protection.</title>
        <authorList>
            <person name="Agerso Y."/>
            <person name="Stuer-Lauridsen B."/>
            <person name="Bjerre K."/>
            <person name="Jensen M.G."/>
            <person name="Johansen E."/>
            <person name="Bennedsen M."/>
            <person name="Brockmann E."/>
            <person name="Nielsen B."/>
        </authorList>
    </citation>
    <scope>NUCLEOTIDE SEQUENCE [LARGE SCALE GENOMIC DNA]</scope>
    <source>
        <strain evidence="1 2">CHCC20162</strain>
    </source>
</reference>